<dbReference type="EMBL" id="OY731405">
    <property type="protein sequence ID" value="CAJ1971891.1"/>
    <property type="molecule type" value="Genomic_DNA"/>
</dbReference>
<dbReference type="GO" id="GO:0007165">
    <property type="term" value="P:signal transduction"/>
    <property type="evidence" value="ECO:0007669"/>
    <property type="project" value="InterPro"/>
</dbReference>
<dbReference type="InterPro" id="IPR035897">
    <property type="entry name" value="Toll_tir_struct_dom_sf"/>
</dbReference>
<feature type="domain" description="TIR" evidence="4">
    <location>
        <begin position="375"/>
        <end position="542"/>
    </location>
</feature>
<dbReference type="PANTHER" id="PTHR11017">
    <property type="entry name" value="LEUCINE-RICH REPEAT-CONTAINING PROTEIN"/>
    <property type="match status" value="1"/>
</dbReference>
<dbReference type="InterPro" id="IPR000157">
    <property type="entry name" value="TIR_dom"/>
</dbReference>
<dbReference type="PROSITE" id="PS50104">
    <property type="entry name" value="TIR"/>
    <property type="match status" value="1"/>
</dbReference>
<gene>
    <name evidence="5" type="ORF">AYBTSS11_LOCUS23900</name>
</gene>
<dbReference type="PANTHER" id="PTHR11017:SF512">
    <property type="entry name" value="ADP-RIBOSYL CYCLASE_CYCLIC ADP-RIBOSE HYDROLASE"/>
    <property type="match status" value="1"/>
</dbReference>
<keyword evidence="6" id="KW-1185">Reference proteome</keyword>
<dbReference type="SMART" id="SM00255">
    <property type="entry name" value="TIR"/>
    <property type="match status" value="1"/>
</dbReference>
<dbReference type="Gramene" id="rna-AYBTSS11_LOCUS23900">
    <property type="protein sequence ID" value="CAJ1971891.1"/>
    <property type="gene ID" value="gene-AYBTSS11_LOCUS23900"/>
</dbReference>
<sequence>MGREVVREESIKNPGQRSRLWDPEEVYDVLTNNRGTGAVEGICFCPEKLVEISMSFNNVEKLWQGVQNFRSLEKIELRGSKNLLECPKLSHAPKLKYVSMRDCESLPYVDPSIFSLPKLEILNVSGCKWLKSLCSNIWPQYLRVLFLAHSGLNELPPSILHIRNLHMFSFLINDGLVDLPENFTDQLSLSDSREDECDTFLTLRHLMSSSGFQSDAIGRIELGSKHLSAVELQNEEDASSDIETALVTIELPPNLLGFVFYLVVSKVQSCNIGRYGSIGCECYLETSRDERMNIRSFFVEENILSNHDPPFGFMEDHIFLWYYCKLDLVETWCSRNCGAALLQYKDVQSIGCLCKSMASSNVSCASFSSSQFVPKRHDVFISFRGEDTRSDFTSHLHAALCRNSDMDTYIDYRIQKGDEVWAELVKAIKDSTLFLVIFSENYASSTWCLNELVELMECNKQEDVDVIPVFYKIDPSQVRTQSGSYQKALAKHKKDGKVTKERMQQWKGALCEAANLSGFHSNTYRTESNLIEDIIKVVLQKLNHKYANDFRGPFISDENYTNIESLLKYDSEEVRIIGIWGMGGIRSLLDKALITINSSSNCIDMHDLIQEMGREVVREESIKNPGQRSRLWDPEEVYDVLTNNRGTGAIEGIWLDITQNTNINLSSKAFRKMPNLRLLAFQSSNEDSEIINSLYLPKGLQFLPKNLRYLEWNGYPLKSLPSSFFPEKLVEISMPFSNVEKLWQGVLNFPSLEKIELRGSKNLLECPKLSHAPKLKYVSMRDCESLPYVDQSIFSLPKLETLNVSGCKSLKSLSSNIWPQYLRVLFLAHSGLNELPPSILHIRNLHIFSFLINDDLADLPENFTDQLSLSDSREDECDTFLTLHHLMSSSGFQSVTSLAFYNCQSLCEIPDNISLLSSLKCFSLRYSTIISLPESFKYLPRLKLLEVGNCKMLQHIHALPQSIQLFYVWNCESLQTVLSSTVESSKIPKCSYLLPNCLKLDEHSYDAILKDAIVRIELGSKHLSAVGLQNEEDGSSDNEMGDFYFFQLARNGKICYCLPARNGSVQDWLHYHFTQDLVTIELPPNLLGFIFYLVVSEVQSCNIGRYGSIGCECYLETSRDERMSIPSFFVEENILSNHDPPFGFMEDHIFLWYDAQCCKKIMEVIKEEKAIDDKSNIHHPKVTFKFFAQTEDSSEAMVIKECGFRWMHSLEEGGFEFKKNKDIHGVEEANSFPKVEDSKSNVQEGTFLPTKKIKQQEGTEDLRYVLEELLHIGFGGDIV</sequence>
<accession>A0AA86SSL0</accession>
<keyword evidence="1" id="KW-0433">Leucine-rich repeat</keyword>
<evidence type="ECO:0000313" key="5">
    <source>
        <dbReference type="EMBL" id="CAJ1971891.1"/>
    </source>
</evidence>
<dbReference type="InterPro" id="IPR032675">
    <property type="entry name" value="LRR_dom_sf"/>
</dbReference>
<dbReference type="SUPFAM" id="SSF52200">
    <property type="entry name" value="Toll/Interleukin receptor TIR domain"/>
    <property type="match status" value="1"/>
</dbReference>
<dbReference type="SUPFAM" id="SSF52058">
    <property type="entry name" value="L domain-like"/>
    <property type="match status" value="2"/>
</dbReference>
<dbReference type="Pfam" id="PF23282">
    <property type="entry name" value="WHD_ROQ1"/>
    <property type="match status" value="1"/>
</dbReference>
<dbReference type="Gene3D" id="3.40.50.10140">
    <property type="entry name" value="Toll/interleukin-1 receptor homology (TIR) domain"/>
    <property type="match status" value="1"/>
</dbReference>
<dbReference type="GO" id="GO:0006952">
    <property type="term" value="P:defense response"/>
    <property type="evidence" value="ECO:0007669"/>
    <property type="project" value="InterPro"/>
</dbReference>
<dbReference type="Gene3D" id="3.80.10.10">
    <property type="entry name" value="Ribonuclease Inhibitor"/>
    <property type="match status" value="3"/>
</dbReference>
<dbReference type="InterPro" id="IPR044974">
    <property type="entry name" value="Disease_R_plants"/>
</dbReference>
<evidence type="ECO:0000256" key="2">
    <source>
        <dbReference type="ARBA" id="ARBA00022737"/>
    </source>
</evidence>
<evidence type="ECO:0000259" key="4">
    <source>
        <dbReference type="PROSITE" id="PS50104"/>
    </source>
</evidence>
<keyword evidence="3" id="KW-0520">NAD</keyword>
<dbReference type="InterPro" id="IPR011713">
    <property type="entry name" value="Leu-rich_rpt_3"/>
</dbReference>
<proteinExistence type="predicted"/>
<dbReference type="Proteomes" id="UP001189624">
    <property type="component" value="Chromosome 8"/>
</dbReference>
<protein>
    <recommendedName>
        <fullName evidence="4">TIR domain-containing protein</fullName>
    </recommendedName>
</protein>
<dbReference type="InterPro" id="IPR058192">
    <property type="entry name" value="WHD_ROQ1-like"/>
</dbReference>
<organism evidence="5 6">
    <name type="scientific">Sphenostylis stenocarpa</name>
    <dbReference type="NCBI Taxonomy" id="92480"/>
    <lineage>
        <taxon>Eukaryota</taxon>
        <taxon>Viridiplantae</taxon>
        <taxon>Streptophyta</taxon>
        <taxon>Embryophyta</taxon>
        <taxon>Tracheophyta</taxon>
        <taxon>Spermatophyta</taxon>
        <taxon>Magnoliopsida</taxon>
        <taxon>eudicotyledons</taxon>
        <taxon>Gunneridae</taxon>
        <taxon>Pentapetalae</taxon>
        <taxon>rosids</taxon>
        <taxon>fabids</taxon>
        <taxon>Fabales</taxon>
        <taxon>Fabaceae</taxon>
        <taxon>Papilionoideae</taxon>
        <taxon>50 kb inversion clade</taxon>
        <taxon>NPAAA clade</taxon>
        <taxon>indigoferoid/millettioid clade</taxon>
        <taxon>Phaseoleae</taxon>
        <taxon>Sphenostylis</taxon>
    </lineage>
</organism>
<evidence type="ECO:0000256" key="1">
    <source>
        <dbReference type="ARBA" id="ARBA00022614"/>
    </source>
</evidence>
<dbReference type="Pfam" id="PF01582">
    <property type="entry name" value="TIR"/>
    <property type="match status" value="1"/>
</dbReference>
<reference evidence="5" key="1">
    <citation type="submission" date="2023-10" db="EMBL/GenBank/DDBJ databases">
        <authorList>
            <person name="Domelevo Entfellner J.-B."/>
        </authorList>
    </citation>
    <scope>NUCLEOTIDE SEQUENCE</scope>
</reference>
<dbReference type="AlphaFoldDB" id="A0AA86SSL0"/>
<evidence type="ECO:0000313" key="6">
    <source>
        <dbReference type="Proteomes" id="UP001189624"/>
    </source>
</evidence>
<name>A0AA86SSL0_9FABA</name>
<dbReference type="FunFam" id="3.40.50.10140:FF:000007">
    <property type="entry name" value="Disease resistance protein (TIR-NBS-LRR class)"/>
    <property type="match status" value="1"/>
</dbReference>
<dbReference type="Pfam" id="PF07725">
    <property type="entry name" value="LRR_3"/>
    <property type="match status" value="2"/>
</dbReference>
<evidence type="ECO:0000256" key="3">
    <source>
        <dbReference type="ARBA" id="ARBA00023027"/>
    </source>
</evidence>
<keyword evidence="2" id="KW-0677">Repeat</keyword>